<dbReference type="Pfam" id="PF01400">
    <property type="entry name" value="Astacin"/>
    <property type="match status" value="1"/>
</dbReference>
<organism evidence="3 6">
    <name type="scientific">Adineta steineri</name>
    <dbReference type="NCBI Taxonomy" id="433720"/>
    <lineage>
        <taxon>Eukaryota</taxon>
        <taxon>Metazoa</taxon>
        <taxon>Spiralia</taxon>
        <taxon>Gnathifera</taxon>
        <taxon>Rotifera</taxon>
        <taxon>Eurotatoria</taxon>
        <taxon>Bdelloidea</taxon>
        <taxon>Adinetida</taxon>
        <taxon>Adinetidae</taxon>
        <taxon>Adineta</taxon>
    </lineage>
</organism>
<evidence type="ECO:0000259" key="2">
    <source>
        <dbReference type="PROSITE" id="PS51864"/>
    </source>
</evidence>
<evidence type="ECO:0000313" key="5">
    <source>
        <dbReference type="Proteomes" id="UP000663832"/>
    </source>
</evidence>
<reference evidence="3" key="1">
    <citation type="submission" date="2021-02" db="EMBL/GenBank/DDBJ databases">
        <authorList>
            <person name="Nowell W R."/>
        </authorList>
    </citation>
    <scope>NUCLEOTIDE SEQUENCE</scope>
</reference>
<dbReference type="EMBL" id="CAJNOM010000004">
    <property type="protein sequence ID" value="CAF0746504.1"/>
    <property type="molecule type" value="Genomic_DNA"/>
</dbReference>
<dbReference type="AlphaFoldDB" id="A0A813N9M8"/>
<name>A0A813N9M8_9BILA</name>
<dbReference type="InterPro" id="IPR024079">
    <property type="entry name" value="MetalloPept_cat_dom_sf"/>
</dbReference>
<proteinExistence type="predicted"/>
<evidence type="ECO:0000256" key="1">
    <source>
        <dbReference type="PROSITE-ProRule" id="PRU01211"/>
    </source>
</evidence>
<dbReference type="Gene3D" id="3.40.390.10">
    <property type="entry name" value="Collagenase (Catalytic Domain)"/>
    <property type="match status" value="1"/>
</dbReference>
<evidence type="ECO:0000313" key="6">
    <source>
        <dbReference type="Proteomes" id="UP000663877"/>
    </source>
</evidence>
<evidence type="ECO:0000313" key="4">
    <source>
        <dbReference type="EMBL" id="CAF0746504.1"/>
    </source>
</evidence>
<dbReference type="SUPFAM" id="SSF55486">
    <property type="entry name" value="Metalloproteases ('zincins'), catalytic domain"/>
    <property type="match status" value="1"/>
</dbReference>
<sequence>MATYMAWKNDRNSYNRDLFHQKRRHNSRMSADVFSKQSTVFNRNRNDVQLTKSDNSILDNHKRSFSSNARIWPRGVVPYEVDPQLPAERQNTIRDAMQNMTAKTDNCITFVLRDSSHTNWIHFQDGGK</sequence>
<dbReference type="GO" id="GO:0004222">
    <property type="term" value="F:metalloendopeptidase activity"/>
    <property type="evidence" value="ECO:0007669"/>
    <property type="project" value="InterPro"/>
</dbReference>
<dbReference type="PROSITE" id="PS51864">
    <property type="entry name" value="ASTACIN"/>
    <property type="match status" value="1"/>
</dbReference>
<dbReference type="Proteomes" id="UP000663832">
    <property type="component" value="Unassembled WGS sequence"/>
</dbReference>
<dbReference type="GO" id="GO:0006508">
    <property type="term" value="P:proteolysis"/>
    <property type="evidence" value="ECO:0007669"/>
    <property type="project" value="InterPro"/>
</dbReference>
<gene>
    <name evidence="3" type="ORF">BJG266_LOCUS1569</name>
    <name evidence="4" type="ORF">QVE165_LOCUS1222</name>
</gene>
<feature type="domain" description="Peptidase M12A" evidence="2">
    <location>
        <begin position="55"/>
        <end position="128"/>
    </location>
</feature>
<evidence type="ECO:0000313" key="3">
    <source>
        <dbReference type="EMBL" id="CAF0736734.1"/>
    </source>
</evidence>
<keyword evidence="5" id="KW-1185">Reference proteome</keyword>
<accession>A0A813N9M8</accession>
<comment type="caution">
    <text evidence="1">Lacks conserved residue(s) required for the propagation of feature annotation.</text>
</comment>
<dbReference type="EMBL" id="CAJNOI010000004">
    <property type="protein sequence ID" value="CAF0736734.1"/>
    <property type="molecule type" value="Genomic_DNA"/>
</dbReference>
<dbReference type="Proteomes" id="UP000663877">
    <property type="component" value="Unassembled WGS sequence"/>
</dbReference>
<protein>
    <recommendedName>
        <fullName evidence="2">Peptidase M12A domain-containing protein</fullName>
    </recommendedName>
</protein>
<comment type="caution">
    <text evidence="3">The sequence shown here is derived from an EMBL/GenBank/DDBJ whole genome shotgun (WGS) entry which is preliminary data.</text>
</comment>
<dbReference type="InterPro" id="IPR001506">
    <property type="entry name" value="Peptidase_M12A"/>
</dbReference>
<dbReference type="OrthoDB" id="291007at2759"/>